<dbReference type="HOGENOM" id="CLU_3089923_0_0_1"/>
<evidence type="ECO:0000313" key="1">
    <source>
        <dbReference type="EMBL" id="ERN14373.1"/>
    </source>
</evidence>
<sequence>MFLDRSDIFSPLKLGLALKTLDPGFLSFFFNKDILGVLQDDDVYFILAKIAS</sequence>
<dbReference type="EMBL" id="KI392557">
    <property type="protein sequence ID" value="ERN14373.1"/>
    <property type="molecule type" value="Genomic_DNA"/>
</dbReference>
<dbReference type="Proteomes" id="UP000017836">
    <property type="component" value="Unassembled WGS sequence"/>
</dbReference>
<name>U5D1Y6_AMBTC</name>
<keyword evidence="2" id="KW-1185">Reference proteome</keyword>
<accession>U5D1Y6</accession>
<dbReference type="AlphaFoldDB" id="U5D1Y6"/>
<evidence type="ECO:0000313" key="2">
    <source>
        <dbReference type="Proteomes" id="UP000017836"/>
    </source>
</evidence>
<protein>
    <submittedName>
        <fullName evidence="1">Uncharacterized protein</fullName>
    </submittedName>
</protein>
<gene>
    <name evidence="1" type="ORF">AMTR_s00033p00226700</name>
</gene>
<proteinExistence type="predicted"/>
<reference evidence="2" key="1">
    <citation type="journal article" date="2013" name="Science">
        <title>The Amborella genome and the evolution of flowering plants.</title>
        <authorList>
            <consortium name="Amborella Genome Project"/>
        </authorList>
    </citation>
    <scope>NUCLEOTIDE SEQUENCE [LARGE SCALE GENOMIC DNA]</scope>
</reference>
<dbReference type="Gramene" id="ERN14373">
    <property type="protein sequence ID" value="ERN14373"/>
    <property type="gene ID" value="AMTR_s00033p00226700"/>
</dbReference>
<organism evidence="1 2">
    <name type="scientific">Amborella trichopoda</name>
    <dbReference type="NCBI Taxonomy" id="13333"/>
    <lineage>
        <taxon>Eukaryota</taxon>
        <taxon>Viridiplantae</taxon>
        <taxon>Streptophyta</taxon>
        <taxon>Embryophyta</taxon>
        <taxon>Tracheophyta</taxon>
        <taxon>Spermatophyta</taxon>
        <taxon>Magnoliopsida</taxon>
        <taxon>Amborellales</taxon>
        <taxon>Amborellaceae</taxon>
        <taxon>Amborella</taxon>
    </lineage>
</organism>